<accession>A0A7X0XYT9</accession>
<dbReference type="Gene3D" id="2.60.40.10">
    <property type="entry name" value="Immunoglobulins"/>
    <property type="match status" value="1"/>
</dbReference>
<evidence type="ECO:0000313" key="4">
    <source>
        <dbReference type="Proteomes" id="UP000548082"/>
    </source>
</evidence>
<comment type="caution">
    <text evidence="1">The sequence shown here is derived from an EMBL/GenBank/DDBJ whole genome shotgun (WGS) entry which is preliminary data.</text>
</comment>
<dbReference type="InterPro" id="IPR013783">
    <property type="entry name" value="Ig-like_fold"/>
</dbReference>
<dbReference type="EMBL" id="JAARVG010000011">
    <property type="protein sequence ID" value="MBC1794176.1"/>
    <property type="molecule type" value="Genomic_DNA"/>
</dbReference>
<reference evidence="3 4" key="1">
    <citation type="submission" date="2020-03" db="EMBL/GenBank/DDBJ databases">
        <title>Soil Listeria distribution.</title>
        <authorList>
            <person name="Liao J."/>
            <person name="Wiedmann M."/>
        </authorList>
    </citation>
    <scope>NUCLEOTIDE SEQUENCE [LARGE SCALE GENOMIC DNA]</scope>
    <source>
        <strain evidence="1 3">FSL L7-0978</strain>
        <strain evidence="2 4">FSL L7-0990</strain>
    </source>
</reference>
<evidence type="ECO:0000313" key="2">
    <source>
        <dbReference type="EMBL" id="MBC1795770.1"/>
    </source>
</evidence>
<dbReference type="AlphaFoldDB" id="A0A7X0XYT9"/>
<name>A0A7X0XYT9_9LIST</name>
<dbReference type="EMBL" id="JAARVD010000002">
    <property type="protein sequence ID" value="MBC1795770.1"/>
    <property type="molecule type" value="Genomic_DNA"/>
</dbReference>
<proteinExistence type="predicted"/>
<organism evidence="1 3">
    <name type="scientific">Listeria booriae</name>
    <dbReference type="NCBI Taxonomy" id="1552123"/>
    <lineage>
        <taxon>Bacteria</taxon>
        <taxon>Bacillati</taxon>
        <taxon>Bacillota</taxon>
        <taxon>Bacilli</taxon>
        <taxon>Bacillales</taxon>
        <taxon>Listeriaceae</taxon>
        <taxon>Listeria</taxon>
    </lineage>
</organism>
<protein>
    <submittedName>
        <fullName evidence="1">Uncharacterized protein</fullName>
    </submittedName>
</protein>
<gene>
    <name evidence="1" type="ORF">HCA52_12150</name>
    <name evidence="2" type="ORF">HCA55_03485</name>
</gene>
<evidence type="ECO:0000313" key="1">
    <source>
        <dbReference type="EMBL" id="MBC1794176.1"/>
    </source>
</evidence>
<evidence type="ECO:0000313" key="3">
    <source>
        <dbReference type="Proteomes" id="UP000539064"/>
    </source>
</evidence>
<dbReference type="Proteomes" id="UP000548082">
    <property type="component" value="Unassembled WGS sequence"/>
</dbReference>
<sequence length="57" mass="5859">MTVTSNDASVITGEAKTTLSLGASFDPMSPMKAVDKEDGDATSNVIITSNDVDTIVP</sequence>
<dbReference type="RefSeq" id="WP_185487185.1">
    <property type="nucleotide sequence ID" value="NZ_JAARVD010000002.1"/>
</dbReference>
<dbReference type="Proteomes" id="UP000539064">
    <property type="component" value="Unassembled WGS sequence"/>
</dbReference>